<evidence type="ECO:0000256" key="1">
    <source>
        <dbReference type="SAM" id="MobiDB-lite"/>
    </source>
</evidence>
<name>A0AAV7VIF4_PLEWA</name>
<evidence type="ECO:0000313" key="2">
    <source>
        <dbReference type="EMBL" id="KAJ1199824.1"/>
    </source>
</evidence>
<sequence length="281" mass="29838">MLTTPLSMAKELKSLVSVTSGYQEPNRAQGGRCSFSQNGGAPRGGPPLPRRYSPQFRRCQRSPASCRVVCPSRGKVGVCVGPRTRSQRHPQALPGKSPDLGENSDPLSPSPAKIRALGQRTSDHSYGHRLWRQLAPQYKGRPTLLSPTSDFLVSCDHTGGGTQGDHLASRPTPCRCLASRIGQLWQRKPQSVGSPNRTAGTQALLQKRVVSSRGAAAARHAPPLSLGAAGRRSPPPTPRQDLQVSAPVRAGQHKPPEAPAAGARRLGPCTPSHGSPIDALQ</sequence>
<dbReference type="AlphaFoldDB" id="A0AAV7VIF4"/>
<feature type="region of interest" description="Disordered" evidence="1">
    <location>
        <begin position="79"/>
        <end position="112"/>
    </location>
</feature>
<dbReference type="Proteomes" id="UP001066276">
    <property type="component" value="Chromosome 2_1"/>
</dbReference>
<keyword evidence="3" id="KW-1185">Reference proteome</keyword>
<gene>
    <name evidence="2" type="ORF">NDU88_003656</name>
</gene>
<feature type="region of interest" description="Disordered" evidence="1">
    <location>
        <begin position="210"/>
        <end position="281"/>
    </location>
</feature>
<proteinExistence type="predicted"/>
<reference evidence="2" key="1">
    <citation type="journal article" date="2022" name="bioRxiv">
        <title>Sequencing and chromosome-scale assembly of the giantPleurodeles waltlgenome.</title>
        <authorList>
            <person name="Brown T."/>
            <person name="Elewa A."/>
            <person name="Iarovenko S."/>
            <person name="Subramanian E."/>
            <person name="Araus A.J."/>
            <person name="Petzold A."/>
            <person name="Susuki M."/>
            <person name="Suzuki K.-i.T."/>
            <person name="Hayashi T."/>
            <person name="Toyoda A."/>
            <person name="Oliveira C."/>
            <person name="Osipova E."/>
            <person name="Leigh N.D."/>
            <person name="Simon A."/>
            <person name="Yun M.H."/>
        </authorList>
    </citation>
    <scope>NUCLEOTIDE SEQUENCE</scope>
    <source>
        <strain evidence="2">20211129_DDA</strain>
        <tissue evidence="2">Liver</tissue>
    </source>
</reference>
<organism evidence="2 3">
    <name type="scientific">Pleurodeles waltl</name>
    <name type="common">Iberian ribbed newt</name>
    <dbReference type="NCBI Taxonomy" id="8319"/>
    <lineage>
        <taxon>Eukaryota</taxon>
        <taxon>Metazoa</taxon>
        <taxon>Chordata</taxon>
        <taxon>Craniata</taxon>
        <taxon>Vertebrata</taxon>
        <taxon>Euteleostomi</taxon>
        <taxon>Amphibia</taxon>
        <taxon>Batrachia</taxon>
        <taxon>Caudata</taxon>
        <taxon>Salamandroidea</taxon>
        <taxon>Salamandridae</taxon>
        <taxon>Pleurodelinae</taxon>
        <taxon>Pleurodeles</taxon>
    </lineage>
</organism>
<protein>
    <submittedName>
        <fullName evidence="2">Uncharacterized protein</fullName>
    </submittedName>
</protein>
<accession>A0AAV7VIF4</accession>
<evidence type="ECO:0000313" key="3">
    <source>
        <dbReference type="Proteomes" id="UP001066276"/>
    </source>
</evidence>
<dbReference type="EMBL" id="JANPWB010000003">
    <property type="protein sequence ID" value="KAJ1199824.1"/>
    <property type="molecule type" value="Genomic_DNA"/>
</dbReference>
<comment type="caution">
    <text evidence="2">The sequence shown here is derived from an EMBL/GenBank/DDBJ whole genome shotgun (WGS) entry which is preliminary data.</text>
</comment>
<feature type="region of interest" description="Disordered" evidence="1">
    <location>
        <begin position="20"/>
        <end position="54"/>
    </location>
</feature>